<accession>A0A4R9LXV1</accession>
<keyword evidence="2" id="KW-1185">Reference proteome</keyword>
<evidence type="ECO:0000313" key="1">
    <source>
        <dbReference type="EMBL" id="TGN18147.1"/>
    </source>
</evidence>
<dbReference type="OrthoDB" id="9947757at2"/>
<dbReference type="RefSeq" id="WP_135760834.1">
    <property type="nucleotide sequence ID" value="NZ_RQHW01000047.1"/>
</dbReference>
<proteinExistence type="predicted"/>
<dbReference type="EMBL" id="RQHW01000047">
    <property type="protein sequence ID" value="TGN18147.1"/>
    <property type="molecule type" value="Genomic_DNA"/>
</dbReference>
<reference evidence="1" key="1">
    <citation type="journal article" date="2019" name="PLoS Negl. Trop. Dis.">
        <title>Revisiting the worldwide diversity of Leptospira species in the environment.</title>
        <authorList>
            <person name="Vincent A.T."/>
            <person name="Schiettekatte O."/>
            <person name="Bourhy P."/>
            <person name="Veyrier F.J."/>
            <person name="Picardeau M."/>
        </authorList>
    </citation>
    <scope>NUCLEOTIDE SEQUENCE [LARGE SCALE GENOMIC DNA]</scope>
    <source>
        <strain evidence="1">201300427</strain>
    </source>
</reference>
<protein>
    <submittedName>
        <fullName evidence="1">Uncharacterized protein</fullName>
    </submittedName>
</protein>
<evidence type="ECO:0000313" key="2">
    <source>
        <dbReference type="Proteomes" id="UP000298058"/>
    </source>
</evidence>
<name>A0A4R9LXV1_9LEPT</name>
<dbReference type="AlphaFoldDB" id="A0A4R9LXV1"/>
<dbReference type="Proteomes" id="UP000298058">
    <property type="component" value="Unassembled WGS sequence"/>
</dbReference>
<gene>
    <name evidence="1" type="ORF">EHS15_12075</name>
</gene>
<sequence length="166" mass="17282">MSLALVNCKNDKNKKEEDGEITKEDTMLFLLLLAASQKPPCSTNVGSKVTIPASGTYSVCGSSSGSTEVVFANPSVQYNVVATEGRASYSFSGCSSTSRTLPVSFSQTVGSTSTVLVSSSGTSNLDFTPNASNTYKIEGSSAPSLTCGGVRVSPSVTEYRITFTVK</sequence>
<comment type="caution">
    <text evidence="1">The sequence shown here is derived from an EMBL/GenBank/DDBJ whole genome shotgun (WGS) entry which is preliminary data.</text>
</comment>
<organism evidence="1 2">
    <name type="scientific">Leptospira idonii</name>
    <dbReference type="NCBI Taxonomy" id="1193500"/>
    <lineage>
        <taxon>Bacteria</taxon>
        <taxon>Pseudomonadati</taxon>
        <taxon>Spirochaetota</taxon>
        <taxon>Spirochaetia</taxon>
        <taxon>Leptospirales</taxon>
        <taxon>Leptospiraceae</taxon>
        <taxon>Leptospira</taxon>
    </lineage>
</organism>